<evidence type="ECO:0000313" key="2">
    <source>
        <dbReference type="EMBL" id="KAG2120939.1"/>
    </source>
</evidence>
<dbReference type="Proteomes" id="UP000823399">
    <property type="component" value="Unassembled WGS sequence"/>
</dbReference>
<reference evidence="2" key="1">
    <citation type="journal article" date="2020" name="New Phytol.">
        <title>Comparative genomics reveals dynamic genome evolution in host specialist ectomycorrhizal fungi.</title>
        <authorList>
            <person name="Lofgren L.A."/>
            <person name="Nguyen N.H."/>
            <person name="Vilgalys R."/>
            <person name="Ruytinx J."/>
            <person name="Liao H.L."/>
            <person name="Branco S."/>
            <person name="Kuo A."/>
            <person name="LaButti K."/>
            <person name="Lipzen A."/>
            <person name="Andreopoulos W."/>
            <person name="Pangilinan J."/>
            <person name="Riley R."/>
            <person name="Hundley H."/>
            <person name="Na H."/>
            <person name="Barry K."/>
            <person name="Grigoriev I.V."/>
            <person name="Stajich J.E."/>
            <person name="Kennedy P.G."/>
        </authorList>
    </citation>
    <scope>NUCLEOTIDE SEQUENCE</scope>
    <source>
        <strain evidence="2">FC423</strain>
    </source>
</reference>
<protein>
    <submittedName>
        <fullName evidence="2">Uncharacterized protein</fullName>
    </submittedName>
</protein>
<dbReference type="EMBL" id="JABBWM010000001">
    <property type="protein sequence ID" value="KAG2120939.1"/>
    <property type="molecule type" value="Genomic_DNA"/>
</dbReference>
<gene>
    <name evidence="2" type="ORF">F5147DRAFT_562629</name>
</gene>
<accession>A0A9P7FMR0</accession>
<dbReference type="OrthoDB" id="3220614at2759"/>
<dbReference type="RefSeq" id="XP_041300315.1">
    <property type="nucleotide sequence ID" value="XM_041430629.1"/>
</dbReference>
<name>A0A9P7FMR0_9AGAM</name>
<evidence type="ECO:0000313" key="3">
    <source>
        <dbReference type="Proteomes" id="UP000823399"/>
    </source>
</evidence>
<comment type="caution">
    <text evidence="2">The sequence shown here is derived from an EMBL/GenBank/DDBJ whole genome shotgun (WGS) entry which is preliminary data.</text>
</comment>
<dbReference type="GeneID" id="64692888"/>
<proteinExistence type="predicted"/>
<dbReference type="Pfam" id="PF20414">
    <property type="entry name" value="DUF6698"/>
    <property type="match status" value="1"/>
</dbReference>
<feature type="signal peptide" evidence="1">
    <location>
        <begin position="1"/>
        <end position="22"/>
    </location>
</feature>
<keyword evidence="1" id="KW-0732">Signal</keyword>
<dbReference type="InterPro" id="IPR046521">
    <property type="entry name" value="DUF6698"/>
</dbReference>
<feature type="chain" id="PRO_5040166516" evidence="1">
    <location>
        <begin position="23"/>
        <end position="97"/>
    </location>
</feature>
<dbReference type="AlphaFoldDB" id="A0A9P7FMR0"/>
<sequence>MIIFWQVRFALSSVTSWWSVDGDFDYIQFWWSIVDFFEKPPGREAQCRVNKLLEWWTRKIFGRHHHDDLSNTAKANMSVNALARQRAQLNDATFDSN</sequence>
<evidence type="ECO:0000256" key="1">
    <source>
        <dbReference type="SAM" id="SignalP"/>
    </source>
</evidence>
<organism evidence="2 3">
    <name type="scientific">Suillus discolor</name>
    <dbReference type="NCBI Taxonomy" id="1912936"/>
    <lineage>
        <taxon>Eukaryota</taxon>
        <taxon>Fungi</taxon>
        <taxon>Dikarya</taxon>
        <taxon>Basidiomycota</taxon>
        <taxon>Agaricomycotina</taxon>
        <taxon>Agaricomycetes</taxon>
        <taxon>Agaricomycetidae</taxon>
        <taxon>Boletales</taxon>
        <taxon>Suillineae</taxon>
        <taxon>Suillaceae</taxon>
        <taxon>Suillus</taxon>
    </lineage>
</organism>
<keyword evidence="3" id="KW-1185">Reference proteome</keyword>